<organism evidence="1 2">
    <name type="scientific">Halobaculum roseum</name>
    <dbReference type="NCBI Taxonomy" id="2175149"/>
    <lineage>
        <taxon>Archaea</taxon>
        <taxon>Methanobacteriati</taxon>
        <taxon>Methanobacteriota</taxon>
        <taxon>Stenosarchaea group</taxon>
        <taxon>Halobacteria</taxon>
        <taxon>Halobacteriales</taxon>
        <taxon>Haloferacaceae</taxon>
        <taxon>Halobaculum</taxon>
    </lineage>
</organism>
<name>A0ABD5MQN0_9EURY</name>
<dbReference type="AlphaFoldDB" id="A0ABD5MQN0"/>
<dbReference type="SUPFAM" id="SSF49503">
    <property type="entry name" value="Cupredoxins"/>
    <property type="match status" value="1"/>
</dbReference>
<keyword evidence="2" id="KW-1185">Reference proteome</keyword>
<evidence type="ECO:0000313" key="2">
    <source>
        <dbReference type="Proteomes" id="UP001589595"/>
    </source>
</evidence>
<dbReference type="RefSeq" id="WP_134671644.1">
    <property type="nucleotide sequence ID" value="NZ_CP082289.1"/>
</dbReference>
<dbReference type="InterPro" id="IPR052721">
    <property type="entry name" value="ET_Amicyanin"/>
</dbReference>
<protein>
    <recommendedName>
        <fullName evidence="3">Plastocyanin</fullName>
    </recommendedName>
</protein>
<dbReference type="InterPro" id="IPR008972">
    <property type="entry name" value="Cupredoxin"/>
</dbReference>
<dbReference type="PANTHER" id="PTHR36507">
    <property type="entry name" value="BLL1555 PROTEIN"/>
    <property type="match status" value="1"/>
</dbReference>
<dbReference type="GeneID" id="67212884"/>
<sequence>MKDEAFDPVRKLVAPGTTVIWRNTGSADHVVDSVQFHDTADQWQFRTQTLRSGDSVVYAFDQEGIYEYYCGLQGEEMCGVILVGDVSLSNSLPCE</sequence>
<comment type="caution">
    <text evidence="1">The sequence shown here is derived from an EMBL/GenBank/DDBJ whole genome shotgun (WGS) entry which is preliminary data.</text>
</comment>
<dbReference type="Proteomes" id="UP001589595">
    <property type="component" value="Unassembled WGS sequence"/>
</dbReference>
<gene>
    <name evidence="1" type="ORF">ACFFOL_04970</name>
</gene>
<dbReference type="PANTHER" id="PTHR36507:SF1">
    <property type="entry name" value="BLL1555 PROTEIN"/>
    <property type="match status" value="1"/>
</dbReference>
<accession>A0ABD5MQN0</accession>
<proteinExistence type="predicted"/>
<reference evidence="1" key="1">
    <citation type="submission" date="2024-09" db="EMBL/GenBank/DDBJ databases">
        <authorList>
            <person name="Sun Q."/>
        </authorList>
    </citation>
    <scope>NUCLEOTIDE SEQUENCE [LARGE SCALE GENOMIC DNA]</scope>
    <source>
        <strain evidence="1">JCM 31273</strain>
    </source>
</reference>
<evidence type="ECO:0008006" key="3">
    <source>
        <dbReference type="Google" id="ProtNLM"/>
    </source>
</evidence>
<dbReference type="Gene3D" id="2.60.40.420">
    <property type="entry name" value="Cupredoxins - blue copper proteins"/>
    <property type="match status" value="1"/>
</dbReference>
<dbReference type="EMBL" id="JBHMAJ010000004">
    <property type="protein sequence ID" value="MFB9823537.1"/>
    <property type="molecule type" value="Genomic_DNA"/>
</dbReference>
<evidence type="ECO:0000313" key="1">
    <source>
        <dbReference type="EMBL" id="MFB9823537.1"/>
    </source>
</evidence>